<reference evidence="1 2" key="1">
    <citation type="submission" date="2021-06" db="EMBL/GenBank/DDBJ databases">
        <title>Caerostris darwini draft genome.</title>
        <authorList>
            <person name="Kono N."/>
            <person name="Arakawa K."/>
        </authorList>
    </citation>
    <scope>NUCLEOTIDE SEQUENCE [LARGE SCALE GENOMIC DNA]</scope>
</reference>
<evidence type="ECO:0000313" key="2">
    <source>
        <dbReference type="Proteomes" id="UP001054837"/>
    </source>
</evidence>
<dbReference type="EMBL" id="BPLQ01002404">
    <property type="protein sequence ID" value="GIX92542.1"/>
    <property type="molecule type" value="Genomic_DNA"/>
</dbReference>
<gene>
    <name evidence="1" type="ORF">CDAR_305641</name>
</gene>
<protein>
    <submittedName>
        <fullName evidence="1">Uncharacterized protein</fullName>
    </submittedName>
</protein>
<name>A0AAV4P5N6_9ARAC</name>
<accession>A0AAV4P5N6</accession>
<dbReference type="Proteomes" id="UP001054837">
    <property type="component" value="Unassembled WGS sequence"/>
</dbReference>
<keyword evidence="2" id="KW-1185">Reference proteome</keyword>
<dbReference type="AlphaFoldDB" id="A0AAV4P5N6"/>
<proteinExistence type="predicted"/>
<sequence>MGENPALAFERGNLMKRKHLEVAGFLLGSGRSGGGIKYPADQSVGPGENPALACERGNLMKRKHLEVAGLLLLLGRSGGVEWVDGKQGESSFHEDPNAASEV</sequence>
<comment type="caution">
    <text evidence="1">The sequence shown here is derived from an EMBL/GenBank/DDBJ whole genome shotgun (WGS) entry which is preliminary data.</text>
</comment>
<evidence type="ECO:0000313" key="1">
    <source>
        <dbReference type="EMBL" id="GIX92542.1"/>
    </source>
</evidence>
<organism evidence="1 2">
    <name type="scientific">Caerostris darwini</name>
    <dbReference type="NCBI Taxonomy" id="1538125"/>
    <lineage>
        <taxon>Eukaryota</taxon>
        <taxon>Metazoa</taxon>
        <taxon>Ecdysozoa</taxon>
        <taxon>Arthropoda</taxon>
        <taxon>Chelicerata</taxon>
        <taxon>Arachnida</taxon>
        <taxon>Araneae</taxon>
        <taxon>Araneomorphae</taxon>
        <taxon>Entelegynae</taxon>
        <taxon>Araneoidea</taxon>
        <taxon>Araneidae</taxon>
        <taxon>Caerostris</taxon>
    </lineage>
</organism>